<protein>
    <recommendedName>
        <fullName evidence="2">histidine kinase</fullName>
        <ecNumber evidence="2">2.7.13.3</ecNumber>
    </recommendedName>
</protein>
<dbReference type="InterPro" id="IPR004358">
    <property type="entry name" value="Sig_transdc_His_kin-like_C"/>
</dbReference>
<keyword evidence="4" id="KW-0902">Two-component regulatory system</keyword>
<keyword evidence="7" id="KW-0472">Membrane</keyword>
<dbReference type="EC" id="2.7.13.3" evidence="2"/>
<evidence type="ECO:0000256" key="6">
    <source>
        <dbReference type="SAM" id="Coils"/>
    </source>
</evidence>
<dbReference type="Gene3D" id="3.40.50.2300">
    <property type="match status" value="1"/>
</dbReference>
<comment type="catalytic activity">
    <reaction evidence="1">
        <text>ATP + protein L-histidine = ADP + protein N-phospho-L-histidine.</text>
        <dbReference type="EC" id="2.7.13.3"/>
    </reaction>
</comment>
<dbReference type="Gene3D" id="1.10.287.130">
    <property type="match status" value="1"/>
</dbReference>
<proteinExistence type="predicted"/>
<dbReference type="CDD" id="cd00082">
    <property type="entry name" value="HisKA"/>
    <property type="match status" value="1"/>
</dbReference>
<dbReference type="Pfam" id="PF00072">
    <property type="entry name" value="Response_reg"/>
    <property type="match status" value="1"/>
</dbReference>
<evidence type="ECO:0000259" key="8">
    <source>
        <dbReference type="PROSITE" id="PS50109"/>
    </source>
</evidence>
<dbReference type="SMART" id="SM00448">
    <property type="entry name" value="REC"/>
    <property type="match status" value="1"/>
</dbReference>
<evidence type="ECO:0000256" key="7">
    <source>
        <dbReference type="SAM" id="Phobius"/>
    </source>
</evidence>
<comment type="caution">
    <text evidence="10">The sequence shown here is derived from an EMBL/GenBank/DDBJ whole genome shotgun (WGS) entry which is preliminary data.</text>
</comment>
<dbReference type="Proteomes" id="UP001157961">
    <property type="component" value="Unassembled WGS sequence"/>
</dbReference>
<dbReference type="RefSeq" id="WP_283425196.1">
    <property type="nucleotide sequence ID" value="NZ_FXTY01000002.1"/>
</dbReference>
<dbReference type="InterPro" id="IPR005467">
    <property type="entry name" value="His_kinase_dom"/>
</dbReference>
<evidence type="ECO:0000313" key="10">
    <source>
        <dbReference type="EMBL" id="SMP13228.1"/>
    </source>
</evidence>
<dbReference type="PANTHER" id="PTHR45339">
    <property type="entry name" value="HYBRID SIGNAL TRANSDUCTION HISTIDINE KINASE J"/>
    <property type="match status" value="1"/>
</dbReference>
<dbReference type="CDD" id="cd16922">
    <property type="entry name" value="HATPase_EvgS-ArcB-TorS-like"/>
    <property type="match status" value="1"/>
</dbReference>
<evidence type="ECO:0000256" key="4">
    <source>
        <dbReference type="ARBA" id="ARBA00023012"/>
    </source>
</evidence>
<evidence type="ECO:0000259" key="9">
    <source>
        <dbReference type="PROSITE" id="PS50110"/>
    </source>
</evidence>
<dbReference type="SUPFAM" id="SSF47384">
    <property type="entry name" value="Homodimeric domain of signal transducing histidine kinase"/>
    <property type="match status" value="1"/>
</dbReference>
<dbReference type="PANTHER" id="PTHR45339:SF1">
    <property type="entry name" value="HYBRID SIGNAL TRANSDUCTION HISTIDINE KINASE J"/>
    <property type="match status" value="1"/>
</dbReference>
<sequence length="577" mass="62738">MTTDGSRGFGAAIRNYFWPQQLQSHGFQATRAKLLCGFSGILGVVAALYNMYLHTTDPQYDVLLATASIVFVLGYFLTPLIWHKTKSMVLSTLALELVYFSHTNLLMFKDSDYLWRQEIFLIGPPVLTLLLIGQRAAWGTAIVVTLNLVAAAFLLEALPLSAALATALVIATLMVGLTMFHNEIRRKEARLIELRDEAQRADREKSEFLAKMSHEIRTPLNGLSGILQLLDETEMTEDQKSLVATGRSSGRSLMTLINDVLDYSKIAAHGVSIENIPFATREMLTGISAAQSGAAKAKELALDIQIAADVPAWISADPTRLNQVITNLVGNAIKFSQNGAVTLIVSVQGALLHIAVRDEGIGLTQEAQARVFNKFEQASSATNRRYGGTGLGLSISKELVELMGGEIGVESAPFKGSTFWFTVPLVAVDAPKETPQQASAPTITSFGGVQALVVEDNRTNQMIVRRFLESMGVDVDMVEDGRPALQHCAAKRYDLILMDIQLLDMDGVEATEILRTHPGPNQHTPIVALSANILPEQTNSYLKAGMNACLGKPFRKDELAKVMGELVKSKNASEPAA</sequence>
<keyword evidence="10" id="KW-0418">Kinase</keyword>
<dbReference type="InterPro" id="IPR003661">
    <property type="entry name" value="HisK_dim/P_dom"/>
</dbReference>
<dbReference type="SMART" id="SM00387">
    <property type="entry name" value="HATPase_c"/>
    <property type="match status" value="1"/>
</dbReference>
<dbReference type="Pfam" id="PF00512">
    <property type="entry name" value="HisKA"/>
    <property type="match status" value="1"/>
</dbReference>
<keyword evidence="7" id="KW-0812">Transmembrane</keyword>
<keyword evidence="10" id="KW-0808">Transferase</keyword>
<dbReference type="PRINTS" id="PR00344">
    <property type="entry name" value="BCTRLSENSOR"/>
</dbReference>
<feature type="domain" description="Response regulatory" evidence="9">
    <location>
        <begin position="450"/>
        <end position="567"/>
    </location>
</feature>
<keyword evidence="7" id="KW-1133">Transmembrane helix</keyword>
<dbReference type="PROSITE" id="PS50109">
    <property type="entry name" value="HIS_KIN"/>
    <property type="match status" value="1"/>
</dbReference>
<dbReference type="SUPFAM" id="SSF52172">
    <property type="entry name" value="CheY-like"/>
    <property type="match status" value="1"/>
</dbReference>
<feature type="transmembrane region" description="Helical" evidence="7">
    <location>
        <begin position="161"/>
        <end position="180"/>
    </location>
</feature>
<name>A0ABY1NLZ7_9RHOB</name>
<evidence type="ECO:0000256" key="3">
    <source>
        <dbReference type="ARBA" id="ARBA00022553"/>
    </source>
</evidence>
<dbReference type="PROSITE" id="PS50110">
    <property type="entry name" value="RESPONSE_REGULATORY"/>
    <property type="match status" value="1"/>
</dbReference>
<feature type="transmembrane region" description="Helical" evidence="7">
    <location>
        <begin position="137"/>
        <end position="155"/>
    </location>
</feature>
<evidence type="ECO:0000256" key="5">
    <source>
        <dbReference type="PROSITE-ProRule" id="PRU00169"/>
    </source>
</evidence>
<dbReference type="CDD" id="cd17546">
    <property type="entry name" value="REC_hyHK_CKI1_RcsC-like"/>
    <property type="match status" value="1"/>
</dbReference>
<feature type="transmembrane region" description="Helical" evidence="7">
    <location>
        <begin position="34"/>
        <end position="52"/>
    </location>
</feature>
<dbReference type="Gene3D" id="3.30.565.10">
    <property type="entry name" value="Histidine kinase-like ATPase, C-terminal domain"/>
    <property type="match status" value="1"/>
</dbReference>
<feature type="transmembrane region" description="Helical" evidence="7">
    <location>
        <begin position="89"/>
        <end position="108"/>
    </location>
</feature>
<dbReference type="SUPFAM" id="SSF55874">
    <property type="entry name" value="ATPase domain of HSP90 chaperone/DNA topoisomerase II/histidine kinase"/>
    <property type="match status" value="1"/>
</dbReference>
<dbReference type="InterPro" id="IPR003594">
    <property type="entry name" value="HATPase_dom"/>
</dbReference>
<dbReference type="InterPro" id="IPR001789">
    <property type="entry name" value="Sig_transdc_resp-reg_receiver"/>
</dbReference>
<organism evidence="10 11">
    <name type="scientific">Shimia sagamensis</name>
    <dbReference type="NCBI Taxonomy" id="1566352"/>
    <lineage>
        <taxon>Bacteria</taxon>
        <taxon>Pseudomonadati</taxon>
        <taxon>Pseudomonadota</taxon>
        <taxon>Alphaproteobacteria</taxon>
        <taxon>Rhodobacterales</taxon>
        <taxon>Roseobacteraceae</taxon>
    </lineage>
</organism>
<feature type="coiled-coil region" evidence="6">
    <location>
        <begin position="177"/>
        <end position="211"/>
    </location>
</feature>
<feature type="transmembrane region" description="Helical" evidence="7">
    <location>
        <begin position="64"/>
        <end position="82"/>
    </location>
</feature>
<evidence type="ECO:0000256" key="1">
    <source>
        <dbReference type="ARBA" id="ARBA00000085"/>
    </source>
</evidence>
<dbReference type="InterPro" id="IPR011006">
    <property type="entry name" value="CheY-like_superfamily"/>
</dbReference>
<feature type="modified residue" description="4-aspartylphosphate" evidence="5">
    <location>
        <position position="499"/>
    </location>
</feature>
<dbReference type="SMART" id="SM00388">
    <property type="entry name" value="HisKA"/>
    <property type="match status" value="1"/>
</dbReference>
<evidence type="ECO:0000256" key="2">
    <source>
        <dbReference type="ARBA" id="ARBA00012438"/>
    </source>
</evidence>
<dbReference type="InterPro" id="IPR036890">
    <property type="entry name" value="HATPase_C_sf"/>
</dbReference>
<dbReference type="EMBL" id="FXTY01000002">
    <property type="protein sequence ID" value="SMP13228.1"/>
    <property type="molecule type" value="Genomic_DNA"/>
</dbReference>
<keyword evidence="6" id="KW-0175">Coiled coil</keyword>
<dbReference type="Pfam" id="PF02518">
    <property type="entry name" value="HATPase_c"/>
    <property type="match status" value="1"/>
</dbReference>
<dbReference type="InterPro" id="IPR036097">
    <property type="entry name" value="HisK_dim/P_sf"/>
</dbReference>
<evidence type="ECO:0000313" key="11">
    <source>
        <dbReference type="Proteomes" id="UP001157961"/>
    </source>
</evidence>
<keyword evidence="11" id="KW-1185">Reference proteome</keyword>
<dbReference type="GO" id="GO:0016301">
    <property type="term" value="F:kinase activity"/>
    <property type="evidence" value="ECO:0007669"/>
    <property type="project" value="UniProtKB-KW"/>
</dbReference>
<keyword evidence="3 5" id="KW-0597">Phosphoprotein</keyword>
<gene>
    <name evidence="10" type="ORF">SAMN06265373_102458</name>
</gene>
<accession>A0ABY1NLZ7</accession>
<reference evidence="10 11" key="1">
    <citation type="submission" date="2017-05" db="EMBL/GenBank/DDBJ databases">
        <authorList>
            <person name="Varghese N."/>
            <person name="Submissions S."/>
        </authorList>
    </citation>
    <scope>NUCLEOTIDE SEQUENCE [LARGE SCALE GENOMIC DNA]</scope>
    <source>
        <strain evidence="10 11">DSM 29734</strain>
    </source>
</reference>
<feature type="domain" description="Histidine kinase" evidence="8">
    <location>
        <begin position="211"/>
        <end position="427"/>
    </location>
</feature>